<dbReference type="Proteomes" id="UP000314285">
    <property type="component" value="Unassembled WGS sequence"/>
</dbReference>
<comment type="caution">
    <text evidence="2">The sequence shown here is derived from an EMBL/GenBank/DDBJ whole genome shotgun (WGS) entry which is preliminary data.</text>
</comment>
<sequence>MNTDATIWMPLYIGDLQAKFTRLSSEQVGATLFLMMDFWKNGPIPSEPNILMSVTKLTSPKTKSLITTLKILNLFEEVNGFIQSNYITTLKEQAILNQKMKSERGKLAAQARWNKSSSNADASDSECSSNAQALLKECPSPSPLPLPLPSSSSSSSSQRKDDKNEEKPINRKWI</sequence>
<feature type="compositionally biased region" description="Basic and acidic residues" evidence="1">
    <location>
        <begin position="158"/>
        <end position="174"/>
    </location>
</feature>
<evidence type="ECO:0000313" key="3">
    <source>
        <dbReference type="Proteomes" id="UP000314285"/>
    </source>
</evidence>
<protein>
    <submittedName>
        <fullName evidence="2">DUF1376 domain-containing protein</fullName>
    </submittedName>
</protein>
<name>A0A8H2K2P3_ACIRA</name>
<proteinExistence type="predicted"/>
<dbReference type="AlphaFoldDB" id="A0A8H2K2P3"/>
<evidence type="ECO:0000256" key="1">
    <source>
        <dbReference type="SAM" id="MobiDB-lite"/>
    </source>
</evidence>
<gene>
    <name evidence="2" type="ORF">FHY67_03185</name>
</gene>
<feature type="region of interest" description="Disordered" evidence="1">
    <location>
        <begin position="107"/>
        <end position="174"/>
    </location>
</feature>
<reference evidence="2 3" key="1">
    <citation type="submission" date="2019-06" db="EMBL/GenBank/DDBJ databases">
        <title>Genome of Acinetobacter radioresistens APH1, a phenol degrading strain.</title>
        <authorList>
            <person name="Liu Y."/>
        </authorList>
    </citation>
    <scope>NUCLEOTIDE SEQUENCE [LARGE SCALE GENOMIC DNA]</scope>
    <source>
        <strain evidence="2 3">APH1</strain>
    </source>
</reference>
<dbReference type="EMBL" id="VFBM01000002">
    <property type="protein sequence ID" value="TNX93468.1"/>
    <property type="molecule type" value="Genomic_DNA"/>
</dbReference>
<evidence type="ECO:0000313" key="2">
    <source>
        <dbReference type="EMBL" id="TNX93468.1"/>
    </source>
</evidence>
<dbReference type="RefSeq" id="WP_139880498.1">
    <property type="nucleotide sequence ID" value="NZ_VFBM01000002.1"/>
</dbReference>
<feature type="compositionally biased region" description="Low complexity" evidence="1">
    <location>
        <begin position="116"/>
        <end position="131"/>
    </location>
</feature>
<organism evidence="2 3">
    <name type="scientific">Acinetobacter radioresistens</name>
    <dbReference type="NCBI Taxonomy" id="40216"/>
    <lineage>
        <taxon>Bacteria</taxon>
        <taxon>Pseudomonadati</taxon>
        <taxon>Pseudomonadota</taxon>
        <taxon>Gammaproteobacteria</taxon>
        <taxon>Moraxellales</taxon>
        <taxon>Moraxellaceae</taxon>
        <taxon>Acinetobacter</taxon>
    </lineage>
</organism>
<accession>A0A8H2K2P3</accession>